<proteinExistence type="predicted"/>
<dbReference type="InterPro" id="IPR005585">
    <property type="entry name" value="DUF327"/>
</dbReference>
<accession>A0A644W1L4</accession>
<dbReference type="SUPFAM" id="SSF158397">
    <property type="entry name" value="TM1646-like"/>
    <property type="match status" value="1"/>
</dbReference>
<evidence type="ECO:0000313" key="1">
    <source>
        <dbReference type="EMBL" id="MPL97406.1"/>
    </source>
</evidence>
<dbReference type="AlphaFoldDB" id="A0A644W1L4"/>
<dbReference type="InterPro" id="IPR024042">
    <property type="entry name" value="TM1646-like_dom_sf"/>
</dbReference>
<comment type="caution">
    <text evidence="1">The sequence shown here is derived from an EMBL/GenBank/DDBJ whole genome shotgun (WGS) entry which is preliminary data.</text>
</comment>
<gene>
    <name evidence="1" type="ORF">SDC9_43597</name>
</gene>
<organism evidence="1">
    <name type="scientific">bioreactor metagenome</name>
    <dbReference type="NCBI Taxonomy" id="1076179"/>
    <lineage>
        <taxon>unclassified sequences</taxon>
        <taxon>metagenomes</taxon>
        <taxon>ecological metagenomes</taxon>
    </lineage>
</organism>
<dbReference type="Gene3D" id="1.20.120.490">
    <property type="entry name" value="Hypothetical protein TM1646-like domain"/>
    <property type="match status" value="1"/>
</dbReference>
<reference evidence="1" key="1">
    <citation type="submission" date="2019-08" db="EMBL/GenBank/DDBJ databases">
        <authorList>
            <person name="Kucharzyk K."/>
            <person name="Murdoch R.W."/>
            <person name="Higgins S."/>
            <person name="Loffler F."/>
        </authorList>
    </citation>
    <scope>NUCLEOTIDE SEQUENCE</scope>
</reference>
<protein>
    <recommendedName>
        <fullName evidence="2">DUF327 domain-containing protein</fullName>
    </recommendedName>
</protein>
<name>A0A644W1L4_9ZZZZ</name>
<evidence type="ECO:0008006" key="2">
    <source>
        <dbReference type="Google" id="ProtNLM"/>
    </source>
</evidence>
<dbReference type="Pfam" id="PF03885">
    <property type="entry name" value="DUF327"/>
    <property type="match status" value="1"/>
</dbReference>
<sequence>MIVNRIKRIAVPPIGISAAKSAGGEFSGFQQQFGKQMKEDYKNRINALFDEIVEESPDILDHIDMPKFEKYRRLIRELLSEVLNNSYDLNLECICDPSGKQRIYALVNIIDQKMDDIAKDILSRSAIWLRYISHIDEIRGLIMDLFL</sequence>
<dbReference type="EMBL" id="VSSQ01000554">
    <property type="protein sequence ID" value="MPL97406.1"/>
    <property type="molecule type" value="Genomic_DNA"/>
</dbReference>